<dbReference type="InterPro" id="IPR004811">
    <property type="entry name" value="RelA/Spo_fam"/>
</dbReference>
<accession>A0A401UJC8</accession>
<dbReference type="SUPFAM" id="SSF81301">
    <property type="entry name" value="Nucleotidyltransferase"/>
    <property type="match status" value="1"/>
</dbReference>
<dbReference type="RefSeq" id="WP_124999251.1">
    <property type="nucleotide sequence ID" value="NZ_BHYK01000005.1"/>
</dbReference>
<dbReference type="PANTHER" id="PTHR21262">
    <property type="entry name" value="GUANOSINE-3',5'-BIS DIPHOSPHATE 3'-PYROPHOSPHOHYDROLASE"/>
    <property type="match status" value="1"/>
</dbReference>
<dbReference type="PROSITE" id="PS51671">
    <property type="entry name" value="ACT"/>
    <property type="match status" value="1"/>
</dbReference>
<dbReference type="InterPro" id="IPR006674">
    <property type="entry name" value="HD_domain"/>
</dbReference>
<dbReference type="InterPro" id="IPR045865">
    <property type="entry name" value="ACT-like_dom_sf"/>
</dbReference>
<dbReference type="InterPro" id="IPR045600">
    <property type="entry name" value="RelA/SpoT_AH_RIS"/>
</dbReference>
<comment type="function">
    <text evidence="4">In eubacteria ppGpp (guanosine 3'-diphosphate 5'-diphosphate) is a mediator of the stringent response that coordinates a variety of cellular activities in response to changes in nutritional abundance.</text>
</comment>
<evidence type="ECO:0000256" key="2">
    <source>
        <dbReference type="ARBA" id="ARBA00013251"/>
    </source>
</evidence>
<dbReference type="OrthoDB" id="9805041at2"/>
<dbReference type="InterPro" id="IPR043519">
    <property type="entry name" value="NT_sf"/>
</dbReference>
<dbReference type="InterPro" id="IPR002912">
    <property type="entry name" value="ACT_dom"/>
</dbReference>
<feature type="domain" description="TGS" evidence="7">
    <location>
        <begin position="391"/>
        <end position="452"/>
    </location>
</feature>
<dbReference type="InterPro" id="IPR012675">
    <property type="entry name" value="Beta-grasp_dom_sf"/>
</dbReference>
<evidence type="ECO:0000256" key="3">
    <source>
        <dbReference type="ARBA" id="ARBA00048244"/>
    </source>
</evidence>
<dbReference type="Pfam" id="PF13328">
    <property type="entry name" value="HD_4"/>
    <property type="match status" value="1"/>
</dbReference>
<dbReference type="FunFam" id="3.30.460.10:FF:000001">
    <property type="entry name" value="GTP pyrophosphokinase RelA"/>
    <property type="match status" value="1"/>
</dbReference>
<dbReference type="GO" id="GO:0015970">
    <property type="term" value="P:guanosine tetraphosphate biosynthetic process"/>
    <property type="evidence" value="ECO:0007669"/>
    <property type="project" value="UniProtKB-UniPathway"/>
</dbReference>
<dbReference type="FunFam" id="3.10.20.30:FF:000002">
    <property type="entry name" value="GTP pyrophosphokinase (RelA/SpoT)"/>
    <property type="match status" value="1"/>
</dbReference>
<feature type="domain" description="HD" evidence="6">
    <location>
        <begin position="43"/>
        <end position="142"/>
    </location>
</feature>
<dbReference type="CDD" id="cd05399">
    <property type="entry name" value="NT_Rel-Spo_like"/>
    <property type="match status" value="1"/>
</dbReference>
<evidence type="ECO:0000259" key="5">
    <source>
        <dbReference type="PROSITE" id="PS51671"/>
    </source>
</evidence>
<dbReference type="PROSITE" id="PS51831">
    <property type="entry name" value="HD"/>
    <property type="match status" value="1"/>
</dbReference>
<dbReference type="CDD" id="cd00077">
    <property type="entry name" value="HDc"/>
    <property type="match status" value="1"/>
</dbReference>
<name>A0A401UJC8_9CLOT</name>
<comment type="caution">
    <text evidence="8">The sequence shown here is derived from an EMBL/GenBank/DDBJ whole genome shotgun (WGS) entry which is preliminary data.</text>
</comment>
<reference evidence="8 9" key="1">
    <citation type="submission" date="2018-11" db="EMBL/GenBank/DDBJ databases">
        <title>Genome sequencing and assembly of Clostridium tagluense strain A121.</title>
        <authorList>
            <person name="Murakami T."/>
            <person name="Segawa T."/>
            <person name="Shcherbakova V.A."/>
            <person name="Mori H."/>
            <person name="Yoshimura Y."/>
        </authorList>
    </citation>
    <scope>NUCLEOTIDE SEQUENCE [LARGE SCALE GENOMIC DNA]</scope>
    <source>
        <strain evidence="8 9">A121</strain>
    </source>
</reference>
<dbReference type="Proteomes" id="UP000287872">
    <property type="component" value="Unassembled WGS sequence"/>
</dbReference>
<dbReference type="PROSITE" id="PS51880">
    <property type="entry name" value="TGS"/>
    <property type="match status" value="1"/>
</dbReference>
<dbReference type="InterPro" id="IPR004095">
    <property type="entry name" value="TGS"/>
</dbReference>
<protein>
    <recommendedName>
        <fullName evidence="2">GTP diphosphokinase</fullName>
        <ecNumber evidence="2">2.7.6.5</ecNumber>
    </recommendedName>
</protein>
<dbReference type="EMBL" id="BHYK01000005">
    <property type="protein sequence ID" value="GCD09648.1"/>
    <property type="molecule type" value="Genomic_DNA"/>
</dbReference>
<evidence type="ECO:0000313" key="8">
    <source>
        <dbReference type="EMBL" id="GCD09648.1"/>
    </source>
</evidence>
<dbReference type="SMART" id="SM00954">
    <property type="entry name" value="RelA_SpoT"/>
    <property type="match status" value="1"/>
</dbReference>
<dbReference type="SMART" id="SM00471">
    <property type="entry name" value="HDc"/>
    <property type="match status" value="1"/>
</dbReference>
<dbReference type="UniPathway" id="UPA00908">
    <property type="reaction ID" value="UER00884"/>
</dbReference>
<dbReference type="GO" id="GO:0016301">
    <property type="term" value="F:kinase activity"/>
    <property type="evidence" value="ECO:0007669"/>
    <property type="project" value="UniProtKB-KW"/>
</dbReference>
<dbReference type="CDD" id="cd04876">
    <property type="entry name" value="ACT_RelA-SpoT"/>
    <property type="match status" value="1"/>
</dbReference>
<dbReference type="CDD" id="cd01668">
    <property type="entry name" value="TGS_RSH"/>
    <property type="match status" value="1"/>
</dbReference>
<comment type="catalytic activity">
    <reaction evidence="3">
        <text>GTP + ATP = guanosine 3'-diphosphate 5'-triphosphate + AMP</text>
        <dbReference type="Rhea" id="RHEA:22088"/>
        <dbReference type="ChEBI" id="CHEBI:30616"/>
        <dbReference type="ChEBI" id="CHEBI:37565"/>
        <dbReference type="ChEBI" id="CHEBI:142410"/>
        <dbReference type="ChEBI" id="CHEBI:456215"/>
        <dbReference type="EC" id="2.7.6.5"/>
    </reaction>
</comment>
<sequence>MLEKLLYKIENNCNILDKELIVKAFNFSYAAHKEQKRESGEPYIVHPLEVACILAEMGLDTSTIVAGLLHDVIEDTVYTYEDITREFNIEVANLVEGVTKLGLIKYKTKEEEQADNIRKMLLAMAKDIRVILIKLADRLHNMRTLRYMPIANQKLKAKEVLDIYAPLAHRLGMSKIKWELEDLSLRYLNPNEYYNLVRKIAEKRVEREENISNIITELKFNLNIVGIDADIDGRPKHFYSIYRKMVEKNKTLDQVFDLTAVRILVNDIGNCYAALGIVHTVYKPIPGRFKDYIAMPKPNMYQSLHSTVIGPQGKPFEIQIRTYEMHKTAEYGIAAHWKYKEGTEGEDNTEGNNEENFDSKLSWLKDILEWQGETFDAEEFMEGFKIDLFSDEVFVFSPKGEVINLPLDATPIDFAYRIHTDIGHRCMGAKVNGRMVPLEYHLKTGEIVEIVTSPAPKGPNIDWLNITKSNQAKSKIKAWFKKAKREESIEKGKEVLEKESKRQGHNFGEIAKGEAIEKIYKKYNFKAIDDLFAYVGVGDIMPSTVVNRLREVFENKNKTENLTIEDIEQKITKTSAKDEKKKLDFQGLIVKGEGNVLVRFAKCCNPVPGDEIIGYITKGRGVSVHRCDCKNVEALMKNEINKVVEVSWGASEGKGYITEIEIKADDRYGLLSDIMEVITVTKTQLYSINAKTLKNNVALINIKLRVSDTEHLKELQKKITKLSGVIEVYRIKN</sequence>
<evidence type="ECO:0000256" key="1">
    <source>
        <dbReference type="ARBA" id="ARBA00004976"/>
    </source>
</evidence>
<keyword evidence="9" id="KW-1185">Reference proteome</keyword>
<evidence type="ECO:0000259" key="7">
    <source>
        <dbReference type="PROSITE" id="PS51880"/>
    </source>
</evidence>
<dbReference type="InterPro" id="IPR033655">
    <property type="entry name" value="TGS_RelA/SpoT"/>
</dbReference>
<dbReference type="SUPFAM" id="SSF81271">
    <property type="entry name" value="TGS-like"/>
    <property type="match status" value="1"/>
</dbReference>
<gene>
    <name evidence="8" type="primary">relA</name>
    <name evidence="8" type="ORF">Ctaglu_12710</name>
</gene>
<evidence type="ECO:0000256" key="4">
    <source>
        <dbReference type="RuleBase" id="RU003847"/>
    </source>
</evidence>
<dbReference type="AlphaFoldDB" id="A0A401UJC8"/>
<evidence type="ECO:0000313" key="9">
    <source>
        <dbReference type="Proteomes" id="UP000287872"/>
    </source>
</evidence>
<feature type="domain" description="ACT" evidence="5">
    <location>
        <begin position="659"/>
        <end position="733"/>
    </location>
</feature>
<dbReference type="SUPFAM" id="SSF55021">
    <property type="entry name" value="ACT-like"/>
    <property type="match status" value="1"/>
</dbReference>
<keyword evidence="8" id="KW-0418">Kinase</keyword>
<comment type="similarity">
    <text evidence="4">Belongs to the relA/spoT family.</text>
</comment>
<dbReference type="Gene3D" id="3.30.460.10">
    <property type="entry name" value="Beta Polymerase, domain 2"/>
    <property type="match status" value="1"/>
</dbReference>
<dbReference type="Gene3D" id="3.30.70.260">
    <property type="match status" value="1"/>
</dbReference>
<dbReference type="Pfam" id="PF19296">
    <property type="entry name" value="RelA_AH_RIS"/>
    <property type="match status" value="1"/>
</dbReference>
<dbReference type="InterPro" id="IPR003607">
    <property type="entry name" value="HD/PDEase_dom"/>
</dbReference>
<dbReference type="NCBIfam" id="TIGR00691">
    <property type="entry name" value="spoT_relA"/>
    <property type="match status" value="1"/>
</dbReference>
<keyword evidence="8" id="KW-0808">Transferase</keyword>
<dbReference type="FunFam" id="1.10.3210.10:FF:000001">
    <property type="entry name" value="GTP pyrophosphokinase RelA"/>
    <property type="match status" value="1"/>
</dbReference>
<comment type="pathway">
    <text evidence="1">Purine metabolism; ppGpp biosynthesis; ppGpp from GTP: step 1/2.</text>
</comment>
<dbReference type="Gene3D" id="1.10.3210.10">
    <property type="entry name" value="Hypothetical protein af1432"/>
    <property type="match status" value="1"/>
</dbReference>
<dbReference type="PANTHER" id="PTHR21262:SF31">
    <property type="entry name" value="GTP PYROPHOSPHOKINASE"/>
    <property type="match status" value="1"/>
</dbReference>
<dbReference type="InterPro" id="IPR012676">
    <property type="entry name" value="TGS-like"/>
</dbReference>
<evidence type="ECO:0000259" key="6">
    <source>
        <dbReference type="PROSITE" id="PS51831"/>
    </source>
</evidence>
<dbReference type="EC" id="2.7.6.5" evidence="2"/>
<dbReference type="Pfam" id="PF13291">
    <property type="entry name" value="ACT_4"/>
    <property type="match status" value="1"/>
</dbReference>
<dbReference type="InterPro" id="IPR007685">
    <property type="entry name" value="RelA_SpoT"/>
</dbReference>
<dbReference type="Pfam" id="PF04607">
    <property type="entry name" value="RelA_SpoT"/>
    <property type="match status" value="1"/>
</dbReference>
<dbReference type="Gene3D" id="3.10.20.30">
    <property type="match status" value="1"/>
</dbReference>
<dbReference type="SUPFAM" id="SSF109604">
    <property type="entry name" value="HD-domain/PDEase-like"/>
    <property type="match status" value="1"/>
</dbReference>
<proteinExistence type="inferred from homology"/>
<dbReference type="GO" id="GO:0008728">
    <property type="term" value="F:GTP diphosphokinase activity"/>
    <property type="evidence" value="ECO:0007669"/>
    <property type="project" value="UniProtKB-EC"/>
</dbReference>
<dbReference type="GO" id="GO:0005886">
    <property type="term" value="C:plasma membrane"/>
    <property type="evidence" value="ECO:0007669"/>
    <property type="project" value="TreeGrafter"/>
</dbReference>
<organism evidence="8 9">
    <name type="scientific">Clostridium tagluense</name>
    <dbReference type="NCBI Taxonomy" id="360422"/>
    <lineage>
        <taxon>Bacteria</taxon>
        <taxon>Bacillati</taxon>
        <taxon>Bacillota</taxon>
        <taxon>Clostridia</taxon>
        <taxon>Eubacteriales</taxon>
        <taxon>Clostridiaceae</taxon>
        <taxon>Clostridium</taxon>
    </lineage>
</organism>
<dbReference type="Pfam" id="PF02824">
    <property type="entry name" value="TGS"/>
    <property type="match status" value="1"/>
</dbReference>